<dbReference type="PANTHER" id="PTHR15032">
    <property type="entry name" value="N-ACYL-PHOSPHATIDYLETHANOLAMINE-HYDROLYZING PHOSPHOLIPASE D"/>
    <property type="match status" value="1"/>
</dbReference>
<evidence type="ECO:0000313" key="3">
    <source>
        <dbReference type="EMBL" id="EHP49347.1"/>
    </source>
</evidence>
<reference evidence="3 4" key="1">
    <citation type="submission" date="2012-01" db="EMBL/GenBank/DDBJ databases">
        <title>The Genome Sequence of Odoribacter laneus YIT 12061.</title>
        <authorList>
            <consortium name="The Broad Institute Genome Sequencing Platform"/>
            <person name="Earl A."/>
            <person name="Ward D."/>
            <person name="Feldgarden M."/>
            <person name="Gevers D."/>
            <person name="Morotomi M."/>
            <person name="Young S.K."/>
            <person name="Zeng Q."/>
            <person name="Gargeya S."/>
            <person name="Fitzgerald M."/>
            <person name="Haas B."/>
            <person name="Abouelleil A."/>
            <person name="Alvarado L."/>
            <person name="Arachchi H.M."/>
            <person name="Berlin A."/>
            <person name="Chapman S.B."/>
            <person name="Gearin G."/>
            <person name="Goldberg J."/>
            <person name="Griggs A."/>
            <person name="Gujja S."/>
            <person name="Hansen M."/>
            <person name="Heiman D."/>
            <person name="Howarth C."/>
            <person name="Larimer J."/>
            <person name="Lui A."/>
            <person name="MacDonald P.J.P."/>
            <person name="McCowen C."/>
            <person name="Montmayeur A."/>
            <person name="Murphy C."/>
            <person name="Neiman D."/>
            <person name="Pearson M."/>
            <person name="Priest M."/>
            <person name="Roberts A."/>
            <person name="Saif S."/>
            <person name="Shea T."/>
            <person name="Sisk P."/>
            <person name="Stolte C."/>
            <person name="Sykes S."/>
            <person name="Wortman J."/>
            <person name="Nusbaum C."/>
            <person name="Birren B."/>
        </authorList>
    </citation>
    <scope>NUCLEOTIDE SEQUENCE [LARGE SCALE GENOMIC DNA]</scope>
    <source>
        <strain evidence="3 4">YIT 12061</strain>
    </source>
</reference>
<dbReference type="InterPro" id="IPR001279">
    <property type="entry name" value="Metallo-B-lactamas"/>
</dbReference>
<dbReference type="HOGENOM" id="CLU_020884_0_2_10"/>
<gene>
    <name evidence="3" type="ORF">HMPREF9449_00865</name>
</gene>
<evidence type="ECO:0000256" key="1">
    <source>
        <dbReference type="SAM" id="Phobius"/>
    </source>
</evidence>
<comment type="caution">
    <text evidence="3">The sequence shown here is derived from an EMBL/GenBank/DDBJ whole genome shotgun (WGS) entry which is preliminary data.</text>
</comment>
<dbReference type="Proteomes" id="UP000004892">
    <property type="component" value="Unassembled WGS sequence"/>
</dbReference>
<dbReference type="EMBL" id="ADMC01000014">
    <property type="protein sequence ID" value="EHP49347.1"/>
    <property type="molecule type" value="Genomic_DNA"/>
</dbReference>
<dbReference type="GO" id="GO:0005737">
    <property type="term" value="C:cytoplasm"/>
    <property type="evidence" value="ECO:0007669"/>
    <property type="project" value="TreeGrafter"/>
</dbReference>
<dbReference type="eggNOG" id="COG2220">
    <property type="taxonomic scope" value="Bacteria"/>
</dbReference>
<keyword evidence="1" id="KW-1133">Transmembrane helix</keyword>
<keyword evidence="1" id="KW-0472">Membrane</keyword>
<accession>H1DF29</accession>
<dbReference type="SUPFAM" id="SSF56281">
    <property type="entry name" value="Metallo-hydrolase/oxidoreductase"/>
    <property type="match status" value="1"/>
</dbReference>
<protein>
    <recommendedName>
        <fullName evidence="2">Metallo-beta-lactamase domain-containing protein</fullName>
    </recommendedName>
</protein>
<dbReference type="AlphaFoldDB" id="H1DF29"/>
<evidence type="ECO:0000313" key="4">
    <source>
        <dbReference type="Proteomes" id="UP000004892"/>
    </source>
</evidence>
<organism evidence="3 4">
    <name type="scientific">Odoribacter laneus YIT 12061</name>
    <dbReference type="NCBI Taxonomy" id="742817"/>
    <lineage>
        <taxon>Bacteria</taxon>
        <taxon>Pseudomonadati</taxon>
        <taxon>Bacteroidota</taxon>
        <taxon>Bacteroidia</taxon>
        <taxon>Bacteroidales</taxon>
        <taxon>Odoribacteraceae</taxon>
        <taxon>Odoribacter</taxon>
    </lineage>
</organism>
<dbReference type="PATRIC" id="fig|742817.3.peg.922"/>
<name>H1DF29_9BACT</name>
<dbReference type="STRING" id="742817.HMPREF9449_00865"/>
<feature type="domain" description="Metallo-beta-lactamase" evidence="2">
    <location>
        <begin position="147"/>
        <end position="340"/>
    </location>
</feature>
<keyword evidence="4" id="KW-1185">Reference proteome</keyword>
<sequence length="390" mass="44273">MRKALWIKKDYLCMRNLIKSMKRKKKRILGISGIILLLAIFFIGGSIWQNIGTLDTKKERILKFGGLSYHSLQNDVFVSPEELTSYPERTTGGRAGFGRFFKKSPYAPARELPKVVLKKTDFAANPSAYALYWFGHSSVLLELDGVRILIDPVLENAAPLPGVVPRYTTFPIKREELPHVDAVLITHDHYDHLEVKTIKFLRNRDTRFIVPLGVGARLRDWGIPEERIIELGWAETTEIGLLQITSTPGVHYSGRSKTDRNKTLWTGYAIKGTQKNIFWSGDSGYGKHFKQIGEQYGPFDLACVEIDGWNPGWPNTHLFPEEVISVCKDINARKLLPVHWGVFDLALHPWDESIQKVAALAAADRIELVSPIMGERIVPGESVTRIWWQD</sequence>
<dbReference type="InterPro" id="IPR036866">
    <property type="entry name" value="RibonucZ/Hydroxyglut_hydro"/>
</dbReference>
<feature type="transmembrane region" description="Helical" evidence="1">
    <location>
        <begin position="28"/>
        <end position="48"/>
    </location>
</feature>
<evidence type="ECO:0000259" key="2">
    <source>
        <dbReference type="Pfam" id="PF12706"/>
    </source>
</evidence>
<dbReference type="Pfam" id="PF12706">
    <property type="entry name" value="Lactamase_B_2"/>
    <property type="match status" value="1"/>
</dbReference>
<keyword evidence="1" id="KW-0812">Transmembrane</keyword>
<dbReference type="Gene3D" id="3.60.15.10">
    <property type="entry name" value="Ribonuclease Z/Hydroxyacylglutathione hydrolase-like"/>
    <property type="match status" value="1"/>
</dbReference>
<proteinExistence type="predicted"/>
<dbReference type="PANTHER" id="PTHR15032:SF4">
    <property type="entry name" value="N-ACYL-PHOSPHATIDYLETHANOLAMINE-HYDROLYZING PHOSPHOLIPASE D"/>
    <property type="match status" value="1"/>
</dbReference>